<dbReference type="AlphaFoldDB" id="A0A2M9W9D5"/>
<name>A0A2M9W9D5_9GAMM</name>
<dbReference type="Proteomes" id="UP000232062">
    <property type="component" value="Unassembled WGS sequence"/>
</dbReference>
<reference evidence="1 2" key="1">
    <citation type="submission" date="2017-11" db="EMBL/GenBank/DDBJ databases">
        <title>The genome sequence of Pantoea rodasii DSM 26611.</title>
        <authorList>
            <person name="Gao J."/>
            <person name="Mao X."/>
            <person name="Sun J."/>
        </authorList>
    </citation>
    <scope>NUCLEOTIDE SEQUENCE [LARGE SCALE GENOMIC DNA]</scope>
    <source>
        <strain evidence="1 2">DSM 26611</strain>
    </source>
</reference>
<proteinExistence type="predicted"/>
<sequence>MVHIDLCTREGVMKAYAFRTPEQALSMIDKIKDDDFQWFNLDWEGRKFTCPKKFIKRMTSWSYIKMMRGFL</sequence>
<accession>A0A2M9W9D5</accession>
<comment type="caution">
    <text evidence="1">The sequence shown here is derived from an EMBL/GenBank/DDBJ whole genome shotgun (WGS) entry which is preliminary data.</text>
</comment>
<dbReference type="OrthoDB" id="6540571at2"/>
<evidence type="ECO:0000313" key="1">
    <source>
        <dbReference type="EMBL" id="PJZ04150.1"/>
    </source>
</evidence>
<keyword evidence="2" id="KW-1185">Reference proteome</keyword>
<gene>
    <name evidence="1" type="ORF">PRCB_17935</name>
</gene>
<evidence type="ECO:0000313" key="2">
    <source>
        <dbReference type="Proteomes" id="UP000232062"/>
    </source>
</evidence>
<protein>
    <submittedName>
        <fullName evidence="1">Uncharacterized protein</fullName>
    </submittedName>
</protein>
<organism evidence="1 2">
    <name type="scientific">Pantoea rodasii</name>
    <dbReference type="NCBI Taxonomy" id="1076549"/>
    <lineage>
        <taxon>Bacteria</taxon>
        <taxon>Pseudomonadati</taxon>
        <taxon>Pseudomonadota</taxon>
        <taxon>Gammaproteobacteria</taxon>
        <taxon>Enterobacterales</taxon>
        <taxon>Erwiniaceae</taxon>
        <taxon>Pantoea</taxon>
    </lineage>
</organism>
<dbReference type="RefSeq" id="WP_100702970.1">
    <property type="nucleotide sequence ID" value="NZ_MLFP01000027.1"/>
</dbReference>
<dbReference type="EMBL" id="PIQI01000025">
    <property type="protein sequence ID" value="PJZ04150.1"/>
    <property type="molecule type" value="Genomic_DNA"/>
</dbReference>